<name>A0ABS5S2M9_9FLAO</name>
<sequence>MKTFVNNTKTKIIVIALVVGLPLQMCTTNNDDCNCGPIAGEFFDITGMDLSSYERIDENEVEILEENEAVAYDTYDGIQLEYDVDFISEASQKSLGFSLISSAYACSCKQDGYAGSKFEKLSNLTVTTLNDFDEDHLAGSVINDLIVVKSSFRDANGEYLQDFLENYAESNISDPYLNLKVDRKPILDENFKVRVKVELSTGEVYEEVTSNIILQ</sequence>
<dbReference type="Proteomes" id="UP001297092">
    <property type="component" value="Unassembled WGS sequence"/>
</dbReference>
<keyword evidence="2" id="KW-1185">Reference proteome</keyword>
<protein>
    <recommendedName>
        <fullName evidence="3">DUF5034 domain-containing protein</fullName>
    </recommendedName>
</protein>
<accession>A0ABS5S2M9</accession>
<organism evidence="1 2">
    <name type="scientific">Aequorivita echinoideorum</name>
    <dbReference type="NCBI Taxonomy" id="1549647"/>
    <lineage>
        <taxon>Bacteria</taxon>
        <taxon>Pseudomonadati</taxon>
        <taxon>Bacteroidota</taxon>
        <taxon>Flavobacteriia</taxon>
        <taxon>Flavobacteriales</taxon>
        <taxon>Flavobacteriaceae</taxon>
        <taxon>Aequorivita</taxon>
    </lineage>
</organism>
<proteinExistence type="predicted"/>
<reference evidence="1 2" key="1">
    <citation type="submission" date="2021-05" db="EMBL/GenBank/DDBJ databases">
        <title>Aequorivita echinoideorum JCM 30378 genome.</title>
        <authorList>
            <person name="Zhang H."/>
            <person name="Li C."/>
        </authorList>
    </citation>
    <scope>NUCLEOTIDE SEQUENCE [LARGE SCALE GENOMIC DNA]</scope>
    <source>
        <strain evidence="1 2">JCM30378</strain>
    </source>
</reference>
<gene>
    <name evidence="1" type="ORF">KIV10_04650</name>
</gene>
<evidence type="ECO:0008006" key="3">
    <source>
        <dbReference type="Google" id="ProtNLM"/>
    </source>
</evidence>
<comment type="caution">
    <text evidence="1">The sequence shown here is derived from an EMBL/GenBank/DDBJ whole genome shotgun (WGS) entry which is preliminary data.</text>
</comment>
<evidence type="ECO:0000313" key="1">
    <source>
        <dbReference type="EMBL" id="MBT0607463.1"/>
    </source>
</evidence>
<dbReference type="EMBL" id="JAHCTB010000002">
    <property type="protein sequence ID" value="MBT0607463.1"/>
    <property type="molecule type" value="Genomic_DNA"/>
</dbReference>
<dbReference type="RefSeq" id="WP_214112330.1">
    <property type="nucleotide sequence ID" value="NZ_JAHCTB010000002.1"/>
</dbReference>
<evidence type="ECO:0000313" key="2">
    <source>
        <dbReference type="Proteomes" id="UP001297092"/>
    </source>
</evidence>